<keyword evidence="5" id="KW-0804">Transcription</keyword>
<dbReference type="InterPro" id="IPR036388">
    <property type="entry name" value="WH-like_DNA-bd_sf"/>
</dbReference>
<evidence type="ECO:0000313" key="8">
    <source>
        <dbReference type="EMBL" id="KAA5537013.1"/>
    </source>
</evidence>
<dbReference type="GO" id="GO:0003677">
    <property type="term" value="F:DNA binding"/>
    <property type="evidence" value="ECO:0007669"/>
    <property type="project" value="UniProtKB-KW"/>
</dbReference>
<evidence type="ECO:0000259" key="7">
    <source>
        <dbReference type="Pfam" id="PF08281"/>
    </source>
</evidence>
<keyword evidence="3" id="KW-0731">Sigma factor</keyword>
<dbReference type="SUPFAM" id="SSF88946">
    <property type="entry name" value="Sigma2 domain of RNA polymerase sigma factors"/>
    <property type="match status" value="1"/>
</dbReference>
<name>A0A5M6CPY1_9BACT</name>
<comment type="caution">
    <text evidence="8">The sequence shown here is derived from an EMBL/GenBank/DDBJ whole genome shotgun (WGS) entry which is preliminary data.</text>
</comment>
<dbReference type="SUPFAM" id="SSF88659">
    <property type="entry name" value="Sigma3 and sigma4 domains of RNA polymerase sigma factors"/>
    <property type="match status" value="1"/>
</dbReference>
<dbReference type="Pfam" id="PF08281">
    <property type="entry name" value="Sigma70_r4_2"/>
    <property type="match status" value="1"/>
</dbReference>
<dbReference type="InterPro" id="IPR014284">
    <property type="entry name" value="RNA_pol_sigma-70_dom"/>
</dbReference>
<evidence type="ECO:0000256" key="5">
    <source>
        <dbReference type="ARBA" id="ARBA00023163"/>
    </source>
</evidence>
<feature type="domain" description="RNA polymerase sigma factor 70 region 4 type 2" evidence="7">
    <location>
        <begin position="118"/>
        <end position="170"/>
    </location>
</feature>
<dbReference type="CDD" id="cd06171">
    <property type="entry name" value="Sigma70_r4"/>
    <property type="match status" value="1"/>
</dbReference>
<dbReference type="InterPro" id="IPR039425">
    <property type="entry name" value="RNA_pol_sigma-70-like"/>
</dbReference>
<dbReference type="GO" id="GO:0006352">
    <property type="term" value="P:DNA-templated transcription initiation"/>
    <property type="evidence" value="ECO:0007669"/>
    <property type="project" value="InterPro"/>
</dbReference>
<evidence type="ECO:0000256" key="3">
    <source>
        <dbReference type="ARBA" id="ARBA00023082"/>
    </source>
</evidence>
<dbReference type="PANTHER" id="PTHR43133">
    <property type="entry name" value="RNA POLYMERASE ECF-TYPE SIGMA FACTO"/>
    <property type="match status" value="1"/>
</dbReference>
<dbReference type="GO" id="GO:0016987">
    <property type="term" value="F:sigma factor activity"/>
    <property type="evidence" value="ECO:0007669"/>
    <property type="project" value="UniProtKB-KW"/>
</dbReference>
<dbReference type="EMBL" id="VWSH01000001">
    <property type="protein sequence ID" value="KAA5537013.1"/>
    <property type="molecule type" value="Genomic_DNA"/>
</dbReference>
<evidence type="ECO:0000313" key="9">
    <source>
        <dbReference type="Proteomes" id="UP000323632"/>
    </source>
</evidence>
<dbReference type="InterPro" id="IPR013325">
    <property type="entry name" value="RNA_pol_sigma_r2"/>
</dbReference>
<dbReference type="Pfam" id="PF04542">
    <property type="entry name" value="Sigma70_r2"/>
    <property type="match status" value="1"/>
</dbReference>
<accession>A0A5M6CPY1</accession>
<protein>
    <submittedName>
        <fullName evidence="8">RNA polymerase sigma factor</fullName>
    </submittedName>
</protein>
<gene>
    <name evidence="8" type="ORF">F0919_04900</name>
</gene>
<feature type="domain" description="RNA polymerase sigma-70 region 2" evidence="6">
    <location>
        <begin position="23"/>
        <end position="87"/>
    </location>
</feature>
<organism evidence="8 9">
    <name type="scientific">Taibaiella lutea</name>
    <dbReference type="NCBI Taxonomy" id="2608001"/>
    <lineage>
        <taxon>Bacteria</taxon>
        <taxon>Pseudomonadati</taxon>
        <taxon>Bacteroidota</taxon>
        <taxon>Chitinophagia</taxon>
        <taxon>Chitinophagales</taxon>
        <taxon>Chitinophagaceae</taxon>
        <taxon>Taibaiella</taxon>
    </lineage>
</organism>
<keyword evidence="2" id="KW-0805">Transcription regulation</keyword>
<dbReference type="NCBIfam" id="TIGR02937">
    <property type="entry name" value="sigma70-ECF"/>
    <property type="match status" value="1"/>
</dbReference>
<proteinExistence type="inferred from homology"/>
<dbReference type="Proteomes" id="UP000323632">
    <property type="component" value="Unassembled WGS sequence"/>
</dbReference>
<comment type="similarity">
    <text evidence="1">Belongs to the sigma-70 factor family. ECF subfamily.</text>
</comment>
<reference evidence="8 9" key="1">
    <citation type="submission" date="2019-09" db="EMBL/GenBank/DDBJ databases">
        <title>Genome sequence and assembly of Taibaiella sp.</title>
        <authorList>
            <person name="Chhetri G."/>
        </authorList>
    </citation>
    <scope>NUCLEOTIDE SEQUENCE [LARGE SCALE GENOMIC DNA]</scope>
    <source>
        <strain evidence="8 9">KVB11</strain>
    </source>
</reference>
<dbReference type="Gene3D" id="1.10.10.10">
    <property type="entry name" value="Winged helix-like DNA-binding domain superfamily/Winged helix DNA-binding domain"/>
    <property type="match status" value="1"/>
</dbReference>
<evidence type="ECO:0000259" key="6">
    <source>
        <dbReference type="Pfam" id="PF04542"/>
    </source>
</evidence>
<evidence type="ECO:0000256" key="4">
    <source>
        <dbReference type="ARBA" id="ARBA00023125"/>
    </source>
</evidence>
<dbReference type="PANTHER" id="PTHR43133:SF8">
    <property type="entry name" value="RNA POLYMERASE SIGMA FACTOR HI_1459-RELATED"/>
    <property type="match status" value="1"/>
</dbReference>
<dbReference type="InterPro" id="IPR013249">
    <property type="entry name" value="RNA_pol_sigma70_r4_t2"/>
</dbReference>
<keyword evidence="4" id="KW-0238">DNA-binding</keyword>
<sequence>MSVNNETLIGLVAKGDERAFNELYHKFKDDIYKLSFYYLQNKEDAEDVLQEIFVTVYKRASTFKSNSSFSTWLYRIAVNKCLDKLKYLKARKRLALFTHFFHPAGTSDNAPYSDEDLNLLHNTIDKLLPQQKTALILTQIQELSINETAAIMNLSSKAVESLTQRAKANLRKKMKK</sequence>
<dbReference type="InterPro" id="IPR007627">
    <property type="entry name" value="RNA_pol_sigma70_r2"/>
</dbReference>
<evidence type="ECO:0000256" key="2">
    <source>
        <dbReference type="ARBA" id="ARBA00023015"/>
    </source>
</evidence>
<keyword evidence="9" id="KW-1185">Reference proteome</keyword>
<dbReference type="Gene3D" id="1.10.1740.10">
    <property type="match status" value="1"/>
</dbReference>
<evidence type="ECO:0000256" key="1">
    <source>
        <dbReference type="ARBA" id="ARBA00010641"/>
    </source>
</evidence>
<dbReference type="AlphaFoldDB" id="A0A5M6CPY1"/>
<dbReference type="InterPro" id="IPR013324">
    <property type="entry name" value="RNA_pol_sigma_r3/r4-like"/>
</dbReference>